<proteinExistence type="predicted"/>
<dbReference type="HOGENOM" id="CLU_3025015_0_0_6"/>
<dbReference type="Proteomes" id="UP000008881">
    <property type="component" value="Chromosome"/>
</dbReference>
<sequence length="55" mass="6619">MKRCARCNKRRGVISRLFGLDKEYCDECLFDTEQEIREKRILPVRRQKDDSEGKV</sequence>
<reference evidence="1 2" key="1">
    <citation type="journal article" date="2012" name="J. Bacteriol.">
        <title>Complete genome sequence of Enterobacter aerogenes KCTC 2190.</title>
        <authorList>
            <person name="Shin S.H."/>
            <person name="Kim S."/>
            <person name="Kim J.Y."/>
            <person name="Lee S."/>
            <person name="Um Y."/>
            <person name="Oh M.K."/>
            <person name="Kim Y.R."/>
            <person name="Lee J."/>
            <person name="Yang K.S."/>
        </authorList>
    </citation>
    <scope>NUCLEOTIDE SEQUENCE [LARGE SCALE GENOMIC DNA]</scope>
    <source>
        <strain evidence="1 2">KCTC 2190</strain>
    </source>
</reference>
<protein>
    <submittedName>
        <fullName evidence="1">Uncharacterized protein</fullName>
    </submittedName>
</protein>
<dbReference type="OrthoDB" id="6628822at2"/>
<dbReference type="AlphaFoldDB" id="A0A0H3FPS5"/>
<name>A0A0H3FPS5_KLEAK</name>
<evidence type="ECO:0000313" key="2">
    <source>
        <dbReference type="Proteomes" id="UP000008881"/>
    </source>
</evidence>
<dbReference type="EMBL" id="CP002824">
    <property type="protein sequence ID" value="AEG96696.1"/>
    <property type="molecule type" value="Genomic_DNA"/>
</dbReference>
<accession>A0A0H3FPS5</accession>
<gene>
    <name evidence="1" type="ordered locus">EAE_08870</name>
</gene>
<evidence type="ECO:0000313" key="1">
    <source>
        <dbReference type="EMBL" id="AEG96696.1"/>
    </source>
</evidence>
<keyword evidence="2" id="KW-1185">Reference proteome</keyword>
<organism evidence="1 2">
    <name type="scientific">Klebsiella aerogenes (strain ATCC 13048 / DSM 30053 / CCUG 1429 / JCM 1235 / KCTC 2190 / NBRC 13534 / NCIMB 10102 / NCTC 10006 / CDC 819-56)</name>
    <name type="common">Enterobacter aerogenes</name>
    <dbReference type="NCBI Taxonomy" id="1028307"/>
    <lineage>
        <taxon>Bacteria</taxon>
        <taxon>Pseudomonadati</taxon>
        <taxon>Pseudomonadota</taxon>
        <taxon>Gammaproteobacteria</taxon>
        <taxon>Enterobacterales</taxon>
        <taxon>Enterobacteriaceae</taxon>
        <taxon>Klebsiella/Raoultella group</taxon>
        <taxon>Klebsiella</taxon>
    </lineage>
</organism>
<dbReference type="KEGG" id="eae:EAE_08870"/>